<reference evidence="2 3" key="1">
    <citation type="submission" date="2019-08" db="EMBL/GenBank/DDBJ databases">
        <authorList>
            <person name="Peeters C."/>
        </authorList>
    </citation>
    <scope>NUCLEOTIDE SEQUENCE [LARGE SCALE GENOMIC DNA]</scope>
    <source>
        <strain evidence="2 3">LMG 31013</strain>
    </source>
</reference>
<keyword evidence="1" id="KW-0732">Signal</keyword>
<evidence type="ECO:0000313" key="2">
    <source>
        <dbReference type="EMBL" id="VVE19910.1"/>
    </source>
</evidence>
<proteinExistence type="predicted"/>
<gene>
    <name evidence="2" type="ORF">PTE31013_03103</name>
</gene>
<organism evidence="2 3">
    <name type="scientific">Pandoraea terrigena</name>
    <dbReference type="NCBI Taxonomy" id="2508292"/>
    <lineage>
        <taxon>Bacteria</taxon>
        <taxon>Pseudomonadati</taxon>
        <taxon>Pseudomonadota</taxon>
        <taxon>Betaproteobacteria</taxon>
        <taxon>Burkholderiales</taxon>
        <taxon>Burkholderiaceae</taxon>
        <taxon>Pandoraea</taxon>
    </lineage>
</organism>
<accession>A0A5E4W9E6</accession>
<protein>
    <submittedName>
        <fullName evidence="2">Uncharacterized protein</fullName>
    </submittedName>
</protein>
<dbReference type="AlphaFoldDB" id="A0A5E4W9E6"/>
<dbReference type="Proteomes" id="UP000334380">
    <property type="component" value="Unassembled WGS sequence"/>
</dbReference>
<dbReference type="RefSeq" id="WP_150613662.1">
    <property type="nucleotide sequence ID" value="NZ_CABPRU010000007.1"/>
</dbReference>
<feature type="chain" id="PRO_5022919040" evidence="1">
    <location>
        <begin position="20"/>
        <end position="128"/>
    </location>
</feature>
<name>A0A5E4W9E6_9BURK</name>
<sequence length="128" mass="14072">MVKWTMLAILTVFATLAGAQSIPLACDQYFRAAEACTRNLMSVYERTNPKEVQDIKNALKALNEGRVQIRKQIAEQGGDAVAQKCAGEQFVVPMMNLINGLVVPLQFSRSLNSSCQRAMGEIRLPPGM</sequence>
<dbReference type="OrthoDB" id="9828717at2"/>
<dbReference type="EMBL" id="CABPRU010000007">
    <property type="protein sequence ID" value="VVE19910.1"/>
    <property type="molecule type" value="Genomic_DNA"/>
</dbReference>
<evidence type="ECO:0000313" key="3">
    <source>
        <dbReference type="Proteomes" id="UP000334380"/>
    </source>
</evidence>
<keyword evidence="3" id="KW-1185">Reference proteome</keyword>
<evidence type="ECO:0000256" key="1">
    <source>
        <dbReference type="SAM" id="SignalP"/>
    </source>
</evidence>
<feature type="signal peptide" evidence="1">
    <location>
        <begin position="1"/>
        <end position="19"/>
    </location>
</feature>